<dbReference type="AlphaFoldDB" id="A0A9N9LBB5"/>
<evidence type="ECO:0000313" key="2">
    <source>
        <dbReference type="EMBL" id="CAG8960977.1"/>
    </source>
</evidence>
<protein>
    <submittedName>
        <fullName evidence="2">Uncharacterized protein</fullName>
    </submittedName>
</protein>
<accession>A0A9N9LBB5</accession>
<keyword evidence="3" id="KW-1185">Reference proteome</keyword>
<name>A0A9N9LBB5_9HELO</name>
<organism evidence="2 3">
    <name type="scientific">Hymenoscyphus fraxineus</name>
    <dbReference type="NCBI Taxonomy" id="746836"/>
    <lineage>
        <taxon>Eukaryota</taxon>
        <taxon>Fungi</taxon>
        <taxon>Dikarya</taxon>
        <taxon>Ascomycota</taxon>
        <taxon>Pezizomycotina</taxon>
        <taxon>Leotiomycetes</taxon>
        <taxon>Helotiales</taxon>
        <taxon>Helotiaceae</taxon>
        <taxon>Hymenoscyphus</taxon>
    </lineage>
</organism>
<comment type="caution">
    <text evidence="2">The sequence shown here is derived from an EMBL/GenBank/DDBJ whole genome shotgun (WGS) entry which is preliminary data.</text>
</comment>
<proteinExistence type="predicted"/>
<dbReference type="EMBL" id="CAJVRL010000103">
    <property type="protein sequence ID" value="CAG8960977.1"/>
    <property type="molecule type" value="Genomic_DNA"/>
</dbReference>
<evidence type="ECO:0000313" key="3">
    <source>
        <dbReference type="Proteomes" id="UP000696280"/>
    </source>
</evidence>
<dbReference type="Proteomes" id="UP000696280">
    <property type="component" value="Unassembled WGS sequence"/>
</dbReference>
<gene>
    <name evidence="2" type="ORF">HYFRA_00002515</name>
</gene>
<feature type="signal peptide" evidence="1">
    <location>
        <begin position="1"/>
        <end position="19"/>
    </location>
</feature>
<dbReference type="OrthoDB" id="5596743at2759"/>
<reference evidence="2" key="1">
    <citation type="submission" date="2021-07" db="EMBL/GenBank/DDBJ databases">
        <authorList>
            <person name="Durling M."/>
        </authorList>
    </citation>
    <scope>NUCLEOTIDE SEQUENCE</scope>
</reference>
<evidence type="ECO:0000256" key="1">
    <source>
        <dbReference type="SAM" id="SignalP"/>
    </source>
</evidence>
<feature type="chain" id="PRO_5040409005" evidence="1">
    <location>
        <begin position="20"/>
        <end position="265"/>
    </location>
</feature>
<sequence length="265" mass="26916">MHLYTPLVLSFAGVAIAAACNEDNCLRALIGTRRGPDFPKTASSDCVSFLQATITPGPVTVSTTTTITPGPTATPFAKRAAGDIPDYASACSGSLRYSSACSCIGVLPTTFTAPTPTTTVTVTTTASAPTCTNTITDPNNCGKCGVVCAPGDECKNGACSNTSCKGSTCDSGFGNCSNNSNCYCFSDTAGTGFCGQNSLCAGLTVCLTDDDCGVGSGTICAVNTCCVDPGDTRGVCLSPLCDNPATKLLRMSRRKSERGTTAAWK</sequence>
<keyword evidence="1" id="KW-0732">Signal</keyword>